<feature type="transmembrane region" description="Helical" evidence="2">
    <location>
        <begin position="7"/>
        <end position="27"/>
    </location>
</feature>
<organism evidence="4 6">
    <name type="scientific">Hydrogenibacillus schlegelii</name>
    <name type="common">Bacillus schlegelii</name>
    <dbReference type="NCBI Taxonomy" id="1484"/>
    <lineage>
        <taxon>Bacteria</taxon>
        <taxon>Bacillati</taxon>
        <taxon>Bacillota</taxon>
        <taxon>Bacilli</taxon>
        <taxon>Bacillales</taxon>
        <taxon>Bacillales Family X. Incertae Sedis</taxon>
        <taxon>Hydrogenibacillus</taxon>
    </lineage>
</organism>
<dbReference type="Proteomes" id="UP000748108">
    <property type="component" value="Unassembled WGS sequence"/>
</dbReference>
<evidence type="ECO:0000313" key="3">
    <source>
        <dbReference type="EMBL" id="MBT9283286.1"/>
    </source>
</evidence>
<dbReference type="Proteomes" id="UP000243024">
    <property type="component" value="Unassembled WGS sequence"/>
</dbReference>
<evidence type="ECO:0000313" key="4">
    <source>
        <dbReference type="EMBL" id="OAR03238.1"/>
    </source>
</evidence>
<dbReference type="InterPro" id="IPR038503">
    <property type="entry name" value="SpoIIIAH_sf"/>
</dbReference>
<evidence type="ECO:0000256" key="2">
    <source>
        <dbReference type="SAM" id="Phobius"/>
    </source>
</evidence>
<protein>
    <submittedName>
        <fullName evidence="3">SpoIIIAH-like family protein</fullName>
    </submittedName>
    <submittedName>
        <fullName evidence="5">Stage III sporulation protein AH</fullName>
    </submittedName>
</protein>
<reference evidence="5 7" key="2">
    <citation type="submission" date="2017-08" db="EMBL/GenBank/DDBJ databases">
        <title>Burning lignite coal seam in the remote Altai Mountains harbors a hydrogen-driven thermophilic microbial community.</title>
        <authorList>
            <person name="Kadnikov V.V."/>
            <person name="Mardanov A.V."/>
            <person name="Ivasenko D."/>
            <person name="Beletsky A.V."/>
            <person name="Karnachuk O.V."/>
            <person name="Ravin N.V."/>
        </authorList>
    </citation>
    <scope>NUCLEOTIDE SEQUENCE [LARGE SCALE GENOMIC DNA]</scope>
    <source>
        <strain evidence="5">AL33</strain>
    </source>
</reference>
<evidence type="ECO:0000313" key="7">
    <source>
        <dbReference type="Proteomes" id="UP000244180"/>
    </source>
</evidence>
<evidence type="ECO:0000256" key="1">
    <source>
        <dbReference type="SAM" id="MobiDB-lite"/>
    </source>
</evidence>
<sequence>MSTKRQTFWLMTMLTLLIVLSVYYLFYMDDGTAPADSSRYAVDDPGAGSGRPGTENAPADAASKAKTTSPTDRASGAAPSPADAALNTAADDRAPVAGGAPAEGSAAPKTTAVPVEDDYFATARLERDQARAREMERYFEQLGKGDEAAAKEASARLDRLEELESKEQLVESLIRAKGYADAVVMADDNRVNVVVRSPGLKPDDVVSIIQLVTTNMGVRGTDVTVSARP</sequence>
<proteinExistence type="predicted"/>
<dbReference type="STRING" id="1484.SA87_04970"/>
<dbReference type="EMBL" id="JAHHQF010000089">
    <property type="protein sequence ID" value="MBT9283286.1"/>
    <property type="molecule type" value="Genomic_DNA"/>
</dbReference>
<reference evidence="3" key="3">
    <citation type="journal article" date="2021" name="Microbiology">
        <title>Metagenomic Analysis of the Microbial Community in the Underground Coal Fire Area (Kemerovo Region, Russia) Revealed Predominance of Thermophilic Members of the Phyla Deinococcus-thermus, Aquificae, and Firmicutes.</title>
        <authorList>
            <person name="Kadnikov V."/>
            <person name="Mardanov A.V."/>
            <person name="Beletsky A.V."/>
            <person name="Karnachuk O.V."/>
            <person name="Ravin N.V."/>
        </authorList>
    </citation>
    <scope>NUCLEOTIDE SEQUENCE</scope>
    <source>
        <strain evidence="3">RBS10-49</strain>
    </source>
</reference>
<evidence type="ECO:0000313" key="5">
    <source>
        <dbReference type="EMBL" id="PTQ53743.1"/>
    </source>
</evidence>
<evidence type="ECO:0000313" key="6">
    <source>
        <dbReference type="Proteomes" id="UP000243024"/>
    </source>
</evidence>
<keyword evidence="2" id="KW-0812">Transmembrane</keyword>
<dbReference type="AlphaFoldDB" id="A0A132N889"/>
<dbReference type="Pfam" id="PF12685">
    <property type="entry name" value="SpoIIIAH"/>
    <property type="match status" value="1"/>
</dbReference>
<comment type="caution">
    <text evidence="4">The sequence shown here is derived from an EMBL/GenBank/DDBJ whole genome shotgun (WGS) entry which is preliminary data.</text>
</comment>
<keyword evidence="2" id="KW-1133">Transmembrane helix</keyword>
<dbReference type="EMBL" id="JXBB01000066">
    <property type="protein sequence ID" value="OAR03238.1"/>
    <property type="molecule type" value="Genomic_DNA"/>
</dbReference>
<dbReference type="Proteomes" id="UP000244180">
    <property type="component" value="Unassembled WGS sequence"/>
</dbReference>
<feature type="region of interest" description="Disordered" evidence="1">
    <location>
        <begin position="39"/>
        <end position="83"/>
    </location>
</feature>
<accession>A0A132N889</accession>
<dbReference type="RefSeq" id="WP_066203830.1">
    <property type="nucleotide sequence ID" value="NZ_CBCSAS010000010.1"/>
</dbReference>
<keyword evidence="6" id="KW-1185">Reference proteome</keyword>
<gene>
    <name evidence="5" type="ORF">HSCHL_1511</name>
    <name evidence="3" type="ORF">KM312_11710</name>
    <name evidence="4" type="ORF">SA87_04970</name>
</gene>
<reference evidence="4 6" key="1">
    <citation type="submission" date="2015-09" db="EMBL/GenBank/DDBJ databases">
        <title>Draft genome sequence of Hydrogenibacillus schlegelii DSM 2000.</title>
        <authorList>
            <person name="Hemp J."/>
        </authorList>
    </citation>
    <scope>NUCLEOTIDE SEQUENCE [LARGE SCALE GENOMIC DNA]</scope>
    <source>
        <strain evidence="4 6">MA 48</strain>
    </source>
</reference>
<name>A0A132N889_HYDSH</name>
<dbReference type="EMBL" id="PEBV01000011">
    <property type="protein sequence ID" value="PTQ53743.1"/>
    <property type="molecule type" value="Genomic_DNA"/>
</dbReference>
<feature type="compositionally biased region" description="Low complexity" evidence="1">
    <location>
        <begin position="72"/>
        <end position="83"/>
    </location>
</feature>
<keyword evidence="2" id="KW-0472">Membrane</keyword>
<dbReference type="Gene3D" id="1.10.287.4300">
    <property type="entry name" value="Stage III sporulation protein AH-like"/>
    <property type="match status" value="1"/>
</dbReference>
<dbReference type="InterPro" id="IPR024232">
    <property type="entry name" value="SpoIIIAH"/>
</dbReference>